<evidence type="ECO:0000256" key="2">
    <source>
        <dbReference type="ARBA" id="ARBA00022679"/>
    </source>
</evidence>
<dbReference type="Gene3D" id="3.40.640.10">
    <property type="entry name" value="Type I PLP-dependent aspartate aminotransferase-like (Major domain)"/>
    <property type="match status" value="1"/>
</dbReference>
<dbReference type="Pfam" id="PF00155">
    <property type="entry name" value="Aminotran_1_2"/>
    <property type="match status" value="1"/>
</dbReference>
<dbReference type="EMBL" id="CP124755">
    <property type="protein sequence ID" value="WGZ90459.1"/>
    <property type="molecule type" value="Genomic_DNA"/>
</dbReference>
<dbReference type="GO" id="GO:0030170">
    <property type="term" value="F:pyridoxal phosphate binding"/>
    <property type="evidence" value="ECO:0007669"/>
    <property type="project" value="InterPro"/>
</dbReference>
<dbReference type="AlphaFoldDB" id="A0AA95H7Q6"/>
<accession>A0AA95H7Q6</accession>
<evidence type="ECO:0000313" key="4">
    <source>
        <dbReference type="EMBL" id="WGZ90459.1"/>
    </source>
</evidence>
<comment type="cofactor">
    <cofactor evidence="1">
        <name>pyridoxal 5'-phosphate</name>
        <dbReference type="ChEBI" id="CHEBI:597326"/>
    </cofactor>
</comment>
<keyword evidence="2" id="KW-0808">Transferase</keyword>
<dbReference type="PANTHER" id="PTHR13693:SF3">
    <property type="entry name" value="LD36009P"/>
    <property type="match status" value="1"/>
</dbReference>
<reference evidence="4" key="1">
    <citation type="journal article" date="2023" name="Int. J. Mol. Sci.">
        <title>Metagenomics Revealed a New Genus 'Candidatus Thiocaldithrix dubininis' gen. nov., sp. nov. and a New Species 'Candidatus Thiothrix putei' sp. nov. in the Family Thiotrichaceae, Some Members of Which Have Traits of Both Na+- and H+-Motive Energetics.</title>
        <authorList>
            <person name="Ravin N.V."/>
            <person name="Muntyan M.S."/>
            <person name="Smolyakov D.D."/>
            <person name="Rudenko T.S."/>
            <person name="Beletsky A.V."/>
            <person name="Mardanov A.V."/>
            <person name="Grabovich M.Y."/>
        </authorList>
    </citation>
    <scope>NUCLEOTIDE SEQUENCE</scope>
    <source>
        <strain evidence="4">GKL-01</strain>
    </source>
</reference>
<dbReference type="InterPro" id="IPR015424">
    <property type="entry name" value="PyrdxlP-dep_Trfase"/>
</dbReference>
<dbReference type="SUPFAM" id="SSF53383">
    <property type="entry name" value="PLP-dependent transferases"/>
    <property type="match status" value="1"/>
</dbReference>
<dbReference type="CDD" id="cd06454">
    <property type="entry name" value="KBL_like"/>
    <property type="match status" value="1"/>
</dbReference>
<evidence type="ECO:0000256" key="1">
    <source>
        <dbReference type="ARBA" id="ARBA00001933"/>
    </source>
</evidence>
<dbReference type="KEGG" id="tdu:QJT80_13340"/>
<gene>
    <name evidence="4" type="ORF">QJT80_13340</name>
</gene>
<dbReference type="Gene3D" id="3.90.1150.10">
    <property type="entry name" value="Aspartate Aminotransferase, domain 1"/>
    <property type="match status" value="1"/>
</dbReference>
<dbReference type="InterPro" id="IPR015422">
    <property type="entry name" value="PyrdxlP-dep_Trfase_small"/>
</dbReference>
<dbReference type="InterPro" id="IPR004839">
    <property type="entry name" value="Aminotransferase_I/II_large"/>
</dbReference>
<organism evidence="4">
    <name type="scientific">Candidatus Thiocaldithrix dubininis</name>
    <dbReference type="NCBI Taxonomy" id="3080823"/>
    <lineage>
        <taxon>Bacteria</taxon>
        <taxon>Pseudomonadati</taxon>
        <taxon>Pseudomonadota</taxon>
        <taxon>Gammaproteobacteria</taxon>
        <taxon>Thiotrichales</taxon>
        <taxon>Thiotrichaceae</taxon>
        <taxon>Candidatus Thiocaldithrix</taxon>
    </lineage>
</organism>
<proteinExistence type="predicted"/>
<keyword evidence="4" id="KW-0032">Aminotransferase</keyword>
<reference evidence="4" key="2">
    <citation type="submission" date="2023-04" db="EMBL/GenBank/DDBJ databases">
        <authorList>
            <person name="Beletskiy A.V."/>
            <person name="Mardanov A.V."/>
            <person name="Ravin N.V."/>
        </authorList>
    </citation>
    <scope>NUCLEOTIDE SEQUENCE</scope>
    <source>
        <strain evidence="4">GKL-01</strain>
    </source>
</reference>
<dbReference type="InterPro" id="IPR050087">
    <property type="entry name" value="AON_synthase_class-II"/>
</dbReference>
<protein>
    <submittedName>
        <fullName evidence="4">Aminotransferase class I/II-fold pyridoxal phosphate-dependent enzyme</fullName>
    </submittedName>
</protein>
<dbReference type="InterPro" id="IPR015421">
    <property type="entry name" value="PyrdxlP-dep_Trfase_major"/>
</dbReference>
<evidence type="ECO:0000259" key="3">
    <source>
        <dbReference type="Pfam" id="PF00155"/>
    </source>
</evidence>
<sequence length="442" mass="49155">MDKKKLHLSNMSQSLKAKLTQAVLEKKIQTLEKKTLEVRLSTSKTESCNIDLPNENAMQIIIEGGRKIGIDNPFFKVHEGVANNQTTINNQSFINFANYNYLGFNGRSEVNQAAMQAIAQYGTSVSASRPVAGERPVQQALEKALAEHYQVEDAIVYVSGHATNVTTIGYLFNNKDLILHDALIHNSVLQGIQLSGAKRMPFAHNDWQALEQLLLTQRQNFAKVLIVIEGLYSMDGDYPDLPKFIEIKRRYNACLMVDEAHSLGVLGDKGYGIREHFNLAGTDVDIWMGTLSKTLASCGGYIAGKYALIQNLKYFAPGFLYSVGIAPPLAAAALEALQLLHREPNKVQQLRNNGQLFLDLCRENGINTGKSVGLSVIPAITQSSAKAGKLSNALFRENINVQPIFYPAVEEGMSRLRFFISSEHTEEQIKETVKKLAYYWNK</sequence>
<name>A0AA95H7Q6_9GAMM</name>
<dbReference type="GO" id="GO:0008483">
    <property type="term" value="F:transaminase activity"/>
    <property type="evidence" value="ECO:0007669"/>
    <property type="project" value="UniProtKB-KW"/>
</dbReference>
<dbReference type="Proteomes" id="UP001300672">
    <property type="component" value="Chromosome"/>
</dbReference>
<feature type="domain" description="Aminotransferase class I/classII large" evidence="3">
    <location>
        <begin position="93"/>
        <end position="436"/>
    </location>
</feature>
<dbReference type="PANTHER" id="PTHR13693">
    <property type="entry name" value="CLASS II AMINOTRANSFERASE/8-AMINO-7-OXONONANOATE SYNTHASE"/>
    <property type="match status" value="1"/>
</dbReference>